<proteinExistence type="predicted"/>
<dbReference type="InterPro" id="IPR017508">
    <property type="entry name" value="HipA_N1"/>
</dbReference>
<dbReference type="NCBIfam" id="TIGR03071">
    <property type="entry name" value="couple_hipA"/>
    <property type="match status" value="1"/>
</dbReference>
<dbReference type="Proteomes" id="UP000635885">
    <property type="component" value="Unassembled WGS sequence"/>
</dbReference>
<keyword evidence="2" id="KW-0808">Transferase</keyword>
<dbReference type="RefSeq" id="WP_229744224.1">
    <property type="nucleotide sequence ID" value="NZ_BMFD01000002.1"/>
</dbReference>
<accession>A0ABQ1LZA8</accession>
<evidence type="ECO:0000259" key="1">
    <source>
        <dbReference type="Pfam" id="PF13657"/>
    </source>
</evidence>
<name>A0ABQ1LZA8_9BACT</name>
<keyword evidence="3" id="KW-1185">Reference proteome</keyword>
<dbReference type="GO" id="GO:0016301">
    <property type="term" value="F:kinase activity"/>
    <property type="evidence" value="ECO:0007669"/>
    <property type="project" value="UniProtKB-KW"/>
</dbReference>
<comment type="caution">
    <text evidence="2">The sequence shown here is derived from an EMBL/GenBank/DDBJ whole genome shotgun (WGS) entry which is preliminary data.</text>
</comment>
<evidence type="ECO:0000313" key="2">
    <source>
        <dbReference type="EMBL" id="GGC32097.1"/>
    </source>
</evidence>
<evidence type="ECO:0000313" key="3">
    <source>
        <dbReference type="Proteomes" id="UP000635885"/>
    </source>
</evidence>
<dbReference type="EMBL" id="BMFD01000002">
    <property type="protein sequence ID" value="GGC32097.1"/>
    <property type="molecule type" value="Genomic_DNA"/>
</dbReference>
<gene>
    <name evidence="2" type="ORF">GCM10010993_08860</name>
</gene>
<reference evidence="3" key="1">
    <citation type="journal article" date="2019" name="Int. J. Syst. Evol. Microbiol.">
        <title>The Global Catalogue of Microorganisms (GCM) 10K type strain sequencing project: providing services to taxonomists for standard genome sequencing and annotation.</title>
        <authorList>
            <consortium name="The Broad Institute Genomics Platform"/>
            <consortium name="The Broad Institute Genome Sequencing Center for Infectious Disease"/>
            <person name="Wu L."/>
            <person name="Ma J."/>
        </authorList>
    </citation>
    <scope>NUCLEOTIDE SEQUENCE [LARGE SCALE GENOMIC DNA]</scope>
    <source>
        <strain evidence="3">CGMCC 1.12479</strain>
    </source>
</reference>
<dbReference type="Pfam" id="PF13657">
    <property type="entry name" value="Couple_hipA"/>
    <property type="match status" value="1"/>
</dbReference>
<keyword evidence="2" id="KW-0418">Kinase</keyword>
<feature type="domain" description="HipA N-terminal subdomain 1" evidence="1">
    <location>
        <begin position="7"/>
        <end position="103"/>
    </location>
</feature>
<organism evidence="2 3">
    <name type="scientific">Belliella aquatica</name>
    <dbReference type="NCBI Taxonomy" id="1323734"/>
    <lineage>
        <taxon>Bacteria</taxon>
        <taxon>Pseudomonadati</taxon>
        <taxon>Bacteroidota</taxon>
        <taxon>Cytophagia</taxon>
        <taxon>Cytophagales</taxon>
        <taxon>Cyclobacteriaceae</taxon>
        <taxon>Belliella</taxon>
    </lineage>
</organism>
<dbReference type="PANTHER" id="PTHR37419:SF6">
    <property type="entry name" value="KINASE HI_0665-RELATED"/>
    <property type="match status" value="1"/>
</dbReference>
<dbReference type="PANTHER" id="PTHR37419">
    <property type="entry name" value="SERINE/THREONINE-PROTEIN KINASE TOXIN HIPA"/>
    <property type="match status" value="1"/>
</dbReference>
<dbReference type="InterPro" id="IPR052028">
    <property type="entry name" value="HipA_Ser/Thr_kinase"/>
</dbReference>
<sequence>MSNKTAKVYMHGILAGKFIQDETGYHFNYSEEYLNREGVEPISLTIPLQKAPHHSLTMLPFFDGLIPEGWMLDIAVKNWKLDPRDRMGLLLLCCKDTIGAVSIEPDID</sequence>
<protein>
    <submittedName>
        <fullName evidence="2">Phosphatidylinositol kinase</fullName>
    </submittedName>
</protein>